<evidence type="ECO:0000256" key="1">
    <source>
        <dbReference type="ARBA" id="ARBA00010641"/>
    </source>
</evidence>
<keyword evidence="3 6" id="KW-0731">Sigma factor</keyword>
<dbReference type="EMBL" id="JBHULR010000003">
    <property type="protein sequence ID" value="MFD2546730.1"/>
    <property type="molecule type" value="Genomic_DNA"/>
</dbReference>
<dbReference type="Pfam" id="PF08281">
    <property type="entry name" value="Sigma70_r4_2"/>
    <property type="match status" value="1"/>
</dbReference>
<protein>
    <recommendedName>
        <fullName evidence="6">RNA polymerase sigma factor</fullName>
    </recommendedName>
</protein>
<evidence type="ECO:0000256" key="3">
    <source>
        <dbReference type="ARBA" id="ARBA00023082"/>
    </source>
</evidence>
<dbReference type="PANTHER" id="PTHR43133">
    <property type="entry name" value="RNA POLYMERASE ECF-TYPE SIGMA FACTO"/>
    <property type="match status" value="1"/>
</dbReference>
<dbReference type="Pfam" id="PF04542">
    <property type="entry name" value="Sigma70_r2"/>
    <property type="match status" value="1"/>
</dbReference>
<comment type="caution">
    <text evidence="9">The sequence shown here is derived from an EMBL/GenBank/DDBJ whole genome shotgun (WGS) entry which is preliminary data.</text>
</comment>
<dbReference type="PANTHER" id="PTHR43133:SF25">
    <property type="entry name" value="RNA POLYMERASE SIGMA FACTOR RFAY-RELATED"/>
    <property type="match status" value="1"/>
</dbReference>
<feature type="domain" description="RNA polymerase sigma-70 region 2" evidence="7">
    <location>
        <begin position="12"/>
        <end position="76"/>
    </location>
</feature>
<dbReference type="InterPro" id="IPR013324">
    <property type="entry name" value="RNA_pol_sigma_r3/r4-like"/>
</dbReference>
<organism evidence="9 10">
    <name type="scientific">Sphingobacterium suaedae</name>
    <dbReference type="NCBI Taxonomy" id="1686402"/>
    <lineage>
        <taxon>Bacteria</taxon>
        <taxon>Pseudomonadati</taxon>
        <taxon>Bacteroidota</taxon>
        <taxon>Sphingobacteriia</taxon>
        <taxon>Sphingobacteriales</taxon>
        <taxon>Sphingobacteriaceae</taxon>
        <taxon>Sphingobacterium</taxon>
    </lineage>
</organism>
<evidence type="ECO:0000259" key="8">
    <source>
        <dbReference type="Pfam" id="PF08281"/>
    </source>
</evidence>
<dbReference type="SUPFAM" id="SSF88659">
    <property type="entry name" value="Sigma3 and sigma4 domains of RNA polymerase sigma factors"/>
    <property type="match status" value="1"/>
</dbReference>
<dbReference type="NCBIfam" id="TIGR02937">
    <property type="entry name" value="sigma70-ECF"/>
    <property type="match status" value="1"/>
</dbReference>
<dbReference type="Proteomes" id="UP001597545">
    <property type="component" value="Unassembled WGS sequence"/>
</dbReference>
<dbReference type="RefSeq" id="WP_380900807.1">
    <property type="nucleotide sequence ID" value="NZ_JBHUEG010000007.1"/>
</dbReference>
<dbReference type="InterPro" id="IPR007627">
    <property type="entry name" value="RNA_pol_sigma70_r2"/>
</dbReference>
<dbReference type="InterPro" id="IPR013249">
    <property type="entry name" value="RNA_pol_sigma70_r4_t2"/>
</dbReference>
<reference evidence="10" key="1">
    <citation type="journal article" date="2019" name="Int. J. Syst. Evol. Microbiol.">
        <title>The Global Catalogue of Microorganisms (GCM) 10K type strain sequencing project: providing services to taxonomists for standard genome sequencing and annotation.</title>
        <authorList>
            <consortium name="The Broad Institute Genomics Platform"/>
            <consortium name="The Broad Institute Genome Sequencing Center for Infectious Disease"/>
            <person name="Wu L."/>
            <person name="Ma J."/>
        </authorList>
    </citation>
    <scope>NUCLEOTIDE SEQUENCE [LARGE SCALE GENOMIC DNA]</scope>
    <source>
        <strain evidence="10">KCTC 42662</strain>
    </source>
</reference>
<dbReference type="PROSITE" id="PS01063">
    <property type="entry name" value="SIGMA70_ECF"/>
    <property type="match status" value="1"/>
</dbReference>
<dbReference type="CDD" id="cd06171">
    <property type="entry name" value="Sigma70_r4"/>
    <property type="match status" value="1"/>
</dbReference>
<dbReference type="Gene3D" id="1.10.1740.10">
    <property type="match status" value="1"/>
</dbReference>
<dbReference type="Gene3D" id="1.10.10.10">
    <property type="entry name" value="Winged helix-like DNA-binding domain superfamily/Winged helix DNA-binding domain"/>
    <property type="match status" value="1"/>
</dbReference>
<dbReference type="InterPro" id="IPR000838">
    <property type="entry name" value="RNA_pol_sigma70_ECF_CS"/>
</dbReference>
<dbReference type="SUPFAM" id="SSF88946">
    <property type="entry name" value="Sigma2 domain of RNA polymerase sigma factors"/>
    <property type="match status" value="1"/>
</dbReference>
<accession>A0ABW5KFT2</accession>
<keyword evidence="10" id="KW-1185">Reference proteome</keyword>
<gene>
    <name evidence="9" type="ORF">ACFSR5_03615</name>
</gene>
<evidence type="ECO:0000313" key="9">
    <source>
        <dbReference type="EMBL" id="MFD2546730.1"/>
    </source>
</evidence>
<feature type="domain" description="RNA polymerase sigma factor 70 region 4 type 2" evidence="8">
    <location>
        <begin position="111"/>
        <end position="160"/>
    </location>
</feature>
<comment type="similarity">
    <text evidence="1 6">Belongs to the sigma-70 factor family. ECF subfamily.</text>
</comment>
<keyword evidence="2 6" id="KW-0805">Transcription regulation</keyword>
<dbReference type="InterPro" id="IPR014284">
    <property type="entry name" value="RNA_pol_sigma-70_dom"/>
</dbReference>
<dbReference type="InterPro" id="IPR036388">
    <property type="entry name" value="WH-like_DNA-bd_sf"/>
</dbReference>
<evidence type="ECO:0000256" key="4">
    <source>
        <dbReference type="ARBA" id="ARBA00023125"/>
    </source>
</evidence>
<dbReference type="InterPro" id="IPR039425">
    <property type="entry name" value="RNA_pol_sigma-70-like"/>
</dbReference>
<evidence type="ECO:0000313" key="10">
    <source>
        <dbReference type="Proteomes" id="UP001597545"/>
    </source>
</evidence>
<evidence type="ECO:0000259" key="7">
    <source>
        <dbReference type="Pfam" id="PF04542"/>
    </source>
</evidence>
<evidence type="ECO:0000256" key="5">
    <source>
        <dbReference type="ARBA" id="ARBA00023163"/>
    </source>
</evidence>
<evidence type="ECO:0000256" key="6">
    <source>
        <dbReference type="RuleBase" id="RU000716"/>
    </source>
</evidence>
<name>A0ABW5KFT2_9SPHI</name>
<keyword evidence="5 6" id="KW-0804">Transcription</keyword>
<proteinExistence type="inferred from homology"/>
<sequence length="176" mass="20847">MESKQLHAELMKNQQILRNIAFKFTKDPEEIQELVQDALVKSINYVDKFFNHPKLVAWLYVIIKNAYINNYRRHQKQYRFEDHQKAAYKGDGCAEPAVGNHAESKFIMSDIKRALNKLPADYQVLFMRYTEGYKYRELSEEFGMPEGTIKTRIHFIRKTLQKQLAVYRQNDPHCAA</sequence>
<dbReference type="InterPro" id="IPR013325">
    <property type="entry name" value="RNA_pol_sigma_r2"/>
</dbReference>
<evidence type="ECO:0000256" key="2">
    <source>
        <dbReference type="ARBA" id="ARBA00023015"/>
    </source>
</evidence>
<keyword evidence="4 6" id="KW-0238">DNA-binding</keyword>